<protein>
    <submittedName>
        <fullName evidence="1">3356_t:CDS:1</fullName>
    </submittedName>
</protein>
<organism evidence="1 2">
    <name type="scientific">Acaulospora morrowiae</name>
    <dbReference type="NCBI Taxonomy" id="94023"/>
    <lineage>
        <taxon>Eukaryota</taxon>
        <taxon>Fungi</taxon>
        <taxon>Fungi incertae sedis</taxon>
        <taxon>Mucoromycota</taxon>
        <taxon>Glomeromycotina</taxon>
        <taxon>Glomeromycetes</taxon>
        <taxon>Diversisporales</taxon>
        <taxon>Acaulosporaceae</taxon>
        <taxon>Acaulospora</taxon>
    </lineage>
</organism>
<evidence type="ECO:0000313" key="2">
    <source>
        <dbReference type="Proteomes" id="UP000789342"/>
    </source>
</evidence>
<gene>
    <name evidence="1" type="ORF">AMORRO_LOCUS12501</name>
</gene>
<evidence type="ECO:0000313" key="1">
    <source>
        <dbReference type="EMBL" id="CAG8707432.1"/>
    </source>
</evidence>
<feature type="non-terminal residue" evidence="1">
    <location>
        <position position="1"/>
    </location>
</feature>
<reference evidence="1" key="1">
    <citation type="submission" date="2021-06" db="EMBL/GenBank/DDBJ databases">
        <authorList>
            <person name="Kallberg Y."/>
            <person name="Tangrot J."/>
            <person name="Rosling A."/>
        </authorList>
    </citation>
    <scope>NUCLEOTIDE SEQUENCE</scope>
    <source>
        <strain evidence="1">CL551</strain>
    </source>
</reference>
<comment type="caution">
    <text evidence="1">The sequence shown here is derived from an EMBL/GenBank/DDBJ whole genome shotgun (WGS) entry which is preliminary data.</text>
</comment>
<dbReference type="EMBL" id="CAJVPV010018511">
    <property type="protein sequence ID" value="CAG8707432.1"/>
    <property type="molecule type" value="Genomic_DNA"/>
</dbReference>
<accession>A0A9N9HUS3</accession>
<dbReference type="AlphaFoldDB" id="A0A9N9HUS3"/>
<dbReference type="Proteomes" id="UP000789342">
    <property type="component" value="Unassembled WGS sequence"/>
</dbReference>
<proteinExistence type="predicted"/>
<keyword evidence="2" id="KW-1185">Reference proteome</keyword>
<sequence>NLPVDVFVAILNEGYSRFNEADMTIKGNDMELFRFLSAGPLVISQAERKLKENIKTQAPEEYPPKDGYENDRQLNVIARSILIYPDLVLLWKSIGYVEICRDVNDLVLQGALLILFPQNPSESYILPNVSDVV</sequence>
<dbReference type="OrthoDB" id="2438013at2759"/>
<name>A0A9N9HUS3_9GLOM</name>